<dbReference type="GO" id="GO:0003700">
    <property type="term" value="F:DNA-binding transcription factor activity"/>
    <property type="evidence" value="ECO:0007669"/>
    <property type="project" value="InterPro"/>
</dbReference>
<dbReference type="Proteomes" id="UP000034603">
    <property type="component" value="Unassembled WGS sequence"/>
</dbReference>
<evidence type="ECO:0000313" key="1">
    <source>
        <dbReference type="EMBL" id="KKQ44325.1"/>
    </source>
</evidence>
<accession>A0A0G0I083</accession>
<evidence type="ECO:0000313" key="2">
    <source>
        <dbReference type="Proteomes" id="UP000034603"/>
    </source>
</evidence>
<proteinExistence type="predicted"/>
<dbReference type="AlphaFoldDB" id="A0A0G0I083"/>
<name>A0A0G0I083_9BACT</name>
<organism evidence="1 2">
    <name type="scientific">Candidatus Woesebacteria bacterium GW2011_GWA1_37_8</name>
    <dbReference type="NCBI Taxonomy" id="1618546"/>
    <lineage>
        <taxon>Bacteria</taxon>
        <taxon>Candidatus Woeseibacteriota</taxon>
    </lineage>
</organism>
<dbReference type="SUPFAM" id="SSF48295">
    <property type="entry name" value="TrpR-like"/>
    <property type="match status" value="1"/>
</dbReference>
<dbReference type="InterPro" id="IPR000831">
    <property type="entry name" value="Trp_repress"/>
</dbReference>
<dbReference type="InterPro" id="IPR038116">
    <property type="entry name" value="TrpR-like_sf"/>
</dbReference>
<dbReference type="NCBIfam" id="TIGR02531">
    <property type="entry name" value="yecD_yerC"/>
    <property type="match status" value="1"/>
</dbReference>
<dbReference type="Pfam" id="PF01371">
    <property type="entry name" value="Trp_repressor"/>
    <property type="match status" value="1"/>
</dbReference>
<dbReference type="PANTHER" id="PTHR40080:SF1">
    <property type="entry name" value="TRPR-LIKE PROTEIN YERC_YECD"/>
    <property type="match status" value="1"/>
</dbReference>
<gene>
    <name evidence="1" type="ORF">US62_C0028G0012</name>
</gene>
<dbReference type="GO" id="GO:0043565">
    <property type="term" value="F:sequence-specific DNA binding"/>
    <property type="evidence" value="ECO:0007669"/>
    <property type="project" value="InterPro"/>
</dbReference>
<dbReference type="InterPro" id="IPR010921">
    <property type="entry name" value="Trp_repressor/repl_initiator"/>
</dbReference>
<protein>
    <submittedName>
        <fullName evidence="1">Sporulation protein YerC</fullName>
    </submittedName>
</protein>
<reference evidence="1 2" key="1">
    <citation type="journal article" date="2015" name="Nature">
        <title>rRNA introns, odd ribosomes, and small enigmatic genomes across a large radiation of phyla.</title>
        <authorList>
            <person name="Brown C.T."/>
            <person name="Hug L.A."/>
            <person name="Thomas B.C."/>
            <person name="Sharon I."/>
            <person name="Castelle C.J."/>
            <person name="Singh A."/>
            <person name="Wilkins M.J."/>
            <person name="Williams K.H."/>
            <person name="Banfield J.F."/>
        </authorList>
    </citation>
    <scope>NUCLEOTIDE SEQUENCE [LARGE SCALE GENOMIC DNA]</scope>
</reference>
<comment type="caution">
    <text evidence="1">The sequence shown here is derived from an EMBL/GenBank/DDBJ whole genome shotgun (WGS) entry which is preliminary data.</text>
</comment>
<dbReference type="Gene3D" id="1.10.1270.10">
    <property type="entry name" value="TrpR-like"/>
    <property type="match status" value="1"/>
</dbReference>
<dbReference type="PANTHER" id="PTHR40080">
    <property type="entry name" value="LMO1763 PROTEIN"/>
    <property type="match status" value="1"/>
</dbReference>
<dbReference type="EMBL" id="LBTR01000028">
    <property type="protein sequence ID" value="KKQ44325.1"/>
    <property type="molecule type" value="Genomic_DNA"/>
</dbReference>
<sequence>MRISKQILNESIKKELYNTLAQAIADLHSKDETLQFLNDFFTASELEAFAKRLAVAYWLKKKRTYKNIKDNLKVSSATIASTDKDMKKLGFQIILKKIEAEEWADVWAERIKRFNK</sequence>
<dbReference type="InterPro" id="IPR013368">
    <property type="entry name" value="YecD_YerC"/>
</dbReference>